<comment type="caution">
    <text evidence="2">The sequence shown here is derived from an EMBL/GenBank/DDBJ whole genome shotgun (WGS) entry which is preliminary data.</text>
</comment>
<dbReference type="Proteomes" id="UP001500610">
    <property type="component" value="Unassembled WGS sequence"/>
</dbReference>
<proteinExistence type="predicted"/>
<protein>
    <submittedName>
        <fullName evidence="2">Uncharacterized protein</fullName>
    </submittedName>
</protein>
<name>A0ABP9IXW8_9ACTN</name>
<accession>A0ABP9IXW8</accession>
<feature type="region of interest" description="Disordered" evidence="1">
    <location>
        <begin position="36"/>
        <end position="103"/>
    </location>
</feature>
<keyword evidence="3" id="KW-1185">Reference proteome</keyword>
<feature type="compositionally biased region" description="Basic and acidic residues" evidence="1">
    <location>
        <begin position="43"/>
        <end position="53"/>
    </location>
</feature>
<dbReference type="EMBL" id="BAABIV010000036">
    <property type="protein sequence ID" value="GAA5011855.1"/>
    <property type="molecule type" value="Genomic_DNA"/>
</dbReference>
<feature type="compositionally biased region" description="Basic and acidic residues" evidence="1">
    <location>
        <begin position="75"/>
        <end position="91"/>
    </location>
</feature>
<organism evidence="2 3">
    <name type="scientific">Streptomyces hyderabadensis</name>
    <dbReference type="NCBI Taxonomy" id="598549"/>
    <lineage>
        <taxon>Bacteria</taxon>
        <taxon>Bacillati</taxon>
        <taxon>Actinomycetota</taxon>
        <taxon>Actinomycetes</taxon>
        <taxon>Kitasatosporales</taxon>
        <taxon>Streptomycetaceae</taxon>
        <taxon>Streptomyces</taxon>
    </lineage>
</organism>
<sequence length="103" mass="10721">MRPAPHGDSLRAPPESRRALPFCAALLLTATTGAAVVSGPRGSPHDGPPRREAAALTGTARPYRSAGDDGSSALADRHDLLGHRWEVRRETGGLGGAPSRPRP</sequence>
<evidence type="ECO:0000313" key="3">
    <source>
        <dbReference type="Proteomes" id="UP001500610"/>
    </source>
</evidence>
<evidence type="ECO:0000313" key="2">
    <source>
        <dbReference type="EMBL" id="GAA5011855.1"/>
    </source>
</evidence>
<reference evidence="3" key="1">
    <citation type="journal article" date="2019" name="Int. J. Syst. Evol. Microbiol.">
        <title>The Global Catalogue of Microorganisms (GCM) 10K type strain sequencing project: providing services to taxonomists for standard genome sequencing and annotation.</title>
        <authorList>
            <consortium name="The Broad Institute Genomics Platform"/>
            <consortium name="The Broad Institute Genome Sequencing Center for Infectious Disease"/>
            <person name="Wu L."/>
            <person name="Ma J."/>
        </authorList>
    </citation>
    <scope>NUCLEOTIDE SEQUENCE [LARGE SCALE GENOMIC DNA]</scope>
    <source>
        <strain evidence="3">JCM 17657</strain>
    </source>
</reference>
<evidence type="ECO:0000256" key="1">
    <source>
        <dbReference type="SAM" id="MobiDB-lite"/>
    </source>
</evidence>
<gene>
    <name evidence="2" type="ORF">GCM10023257_69070</name>
</gene>